<dbReference type="GO" id="GO:0016740">
    <property type="term" value="F:transferase activity"/>
    <property type="evidence" value="ECO:0007669"/>
    <property type="project" value="UniProtKB-KW"/>
</dbReference>
<dbReference type="Gene3D" id="3.90.870.20">
    <property type="entry name" value="Carbamoyltransferase, C-terminal domain"/>
    <property type="match status" value="1"/>
</dbReference>
<name>N6Z6E2_THAL4</name>
<reference evidence="4 5" key="1">
    <citation type="submission" date="2012-09" db="EMBL/GenBank/DDBJ databases">
        <title>Draft Genome Sequences of 6 Strains from Genus Thauera.</title>
        <authorList>
            <person name="Liu B."/>
            <person name="Shapleigh J.P."/>
            <person name="Frostegard A.H."/>
        </authorList>
    </citation>
    <scope>NUCLEOTIDE SEQUENCE [LARGE SCALE GENOMIC DNA]</scope>
    <source>
        <strain evidence="5">47Lol / DSM 12138</strain>
    </source>
</reference>
<dbReference type="OrthoDB" id="9780777at2"/>
<protein>
    <submittedName>
        <fullName evidence="4">Carbamoyltransferase</fullName>
    </submittedName>
</protein>
<dbReference type="STRING" id="1123367.GCA_000621305_00485"/>
<dbReference type="Pfam" id="PF16861">
    <property type="entry name" value="Carbam_trans_C"/>
    <property type="match status" value="1"/>
</dbReference>
<dbReference type="Proteomes" id="UP000013232">
    <property type="component" value="Unassembled WGS sequence"/>
</dbReference>
<dbReference type="Gene3D" id="3.30.420.40">
    <property type="match status" value="2"/>
</dbReference>
<proteinExistence type="inferred from homology"/>
<comment type="similarity">
    <text evidence="1">Belongs to the NodU/CmcH family.</text>
</comment>
<organism evidence="4 5">
    <name type="scientific">Thauera linaloolentis (strain DSM 12138 / JCM 21573 / CCUG 41526 / CIP 105981 / IAM 15112 / NBRC 102519 / 47Lol)</name>
    <dbReference type="NCBI Taxonomy" id="1123367"/>
    <lineage>
        <taxon>Bacteria</taxon>
        <taxon>Pseudomonadati</taxon>
        <taxon>Pseudomonadota</taxon>
        <taxon>Betaproteobacteria</taxon>
        <taxon>Rhodocyclales</taxon>
        <taxon>Zoogloeaceae</taxon>
        <taxon>Thauera</taxon>
    </lineage>
</organism>
<feature type="domain" description="Carbamoyltransferase C-terminal" evidence="3">
    <location>
        <begin position="410"/>
        <end position="579"/>
    </location>
</feature>
<keyword evidence="5" id="KW-1185">Reference proteome</keyword>
<dbReference type="InterPro" id="IPR043129">
    <property type="entry name" value="ATPase_NBD"/>
</dbReference>
<evidence type="ECO:0000259" key="2">
    <source>
        <dbReference type="Pfam" id="PF02543"/>
    </source>
</evidence>
<dbReference type="PANTHER" id="PTHR34847">
    <property type="entry name" value="NODULATION PROTEIN U"/>
    <property type="match status" value="1"/>
</dbReference>
<evidence type="ECO:0000256" key="1">
    <source>
        <dbReference type="ARBA" id="ARBA00006129"/>
    </source>
</evidence>
<dbReference type="InterPro" id="IPR051338">
    <property type="entry name" value="NodU/CmcH_Carbamoyltrnsfr"/>
</dbReference>
<dbReference type="eggNOG" id="COG2192">
    <property type="taxonomic scope" value="Bacteria"/>
</dbReference>
<dbReference type="AlphaFoldDB" id="N6Z6E2"/>
<feature type="domain" description="Carbamoyltransferase" evidence="2">
    <location>
        <begin position="5"/>
        <end position="354"/>
    </location>
</feature>
<sequence>MSLTILGLSGALTHDPSAALYIDGKLVAAAEEERFVRDKHAKNRMPYESARFCLDFAGIEPADVDVVAIPFAPVSLFGKARWHYAKRYWYAPDRGLDAILAGNRRFRRYKKRIEWCLLQLGFDLKKVKIEPVEHHLAHASSAYHCSGFTEKTAIMGIDGKGEYATTFFGYGENGRIHKIKEFYDPDSLGGLYGAITEYLGFEMLDGEYKVMGMAPYGDATKYDFSRLARFENGELVIDTEYANVIGFRRYKEKGKGYYFSPKLIEWLGPMRHGDIADDPYIHYAASMQKLFEDLALQMMDHYLGDILRETGRLAFAGGGALNVKLNQKIIARPEVKELFVQPASGDSGTAVGAASYVSVKRGVPVEKMEHVYLGPRYINEEVIAACAKHPSRPNWEVIADGDAAVPRRIARILADGHPVAWFQGRMEFGPRALGGRSILGCPSAAGVADRINEQIKFRERWRPFCPSMLDTVGPQMLQTGHPAPFMTFTFEVAEEWKTRVPEVVHEDGTARAQVLKREFNPRYYDLMKALEELTGNGVVLNTSLNRRGEPMICSPKDALDMFFGSDLQYLIMEDVLVVKAEAHENEPA</sequence>
<dbReference type="CDD" id="cd24098">
    <property type="entry name" value="ASKHA_NBD_TobZ_N"/>
    <property type="match status" value="1"/>
</dbReference>
<dbReference type="PANTHER" id="PTHR34847:SF1">
    <property type="entry name" value="NODULATION PROTEIN U"/>
    <property type="match status" value="1"/>
</dbReference>
<dbReference type="InterPro" id="IPR038152">
    <property type="entry name" value="Carbam_trans_C_sf"/>
</dbReference>
<dbReference type="InterPro" id="IPR003696">
    <property type="entry name" value="Carbtransf_dom"/>
</dbReference>
<dbReference type="InterPro" id="IPR031730">
    <property type="entry name" value="Carbam_trans_C"/>
</dbReference>
<evidence type="ECO:0000313" key="5">
    <source>
        <dbReference type="Proteomes" id="UP000013232"/>
    </source>
</evidence>
<dbReference type="SUPFAM" id="SSF53067">
    <property type="entry name" value="Actin-like ATPase domain"/>
    <property type="match status" value="1"/>
</dbReference>
<gene>
    <name evidence="4" type="ORF">C666_04320</name>
</gene>
<comment type="caution">
    <text evidence="4">The sequence shown here is derived from an EMBL/GenBank/DDBJ whole genome shotgun (WGS) entry which is preliminary data.</text>
</comment>
<dbReference type="Pfam" id="PF02543">
    <property type="entry name" value="Carbam_trans_N"/>
    <property type="match status" value="1"/>
</dbReference>
<evidence type="ECO:0000259" key="3">
    <source>
        <dbReference type="Pfam" id="PF16861"/>
    </source>
</evidence>
<dbReference type="EMBL" id="AMXE01000008">
    <property type="protein sequence ID" value="ENO89913.1"/>
    <property type="molecule type" value="Genomic_DNA"/>
</dbReference>
<accession>N6Z6E2</accession>
<dbReference type="RefSeq" id="WP_004334248.1">
    <property type="nucleotide sequence ID" value="NZ_AMXE01000008.1"/>
</dbReference>
<evidence type="ECO:0000313" key="4">
    <source>
        <dbReference type="EMBL" id="ENO89913.1"/>
    </source>
</evidence>
<keyword evidence="4" id="KW-0808">Transferase</keyword>